<name>W0SIF3_9PROT</name>
<accession>W0SIF3</accession>
<dbReference type="Proteomes" id="UP000031637">
    <property type="component" value="Chromosome"/>
</dbReference>
<dbReference type="KEGG" id="shd:SUTH_02941"/>
<dbReference type="EMBL" id="AP012547">
    <property type="protein sequence ID" value="BAO30720.1"/>
    <property type="molecule type" value="Genomic_DNA"/>
</dbReference>
<evidence type="ECO:0000313" key="2">
    <source>
        <dbReference type="Proteomes" id="UP000031637"/>
    </source>
</evidence>
<dbReference type="STRING" id="1223802.SUTH_02941"/>
<evidence type="ECO:0000313" key="1">
    <source>
        <dbReference type="EMBL" id="BAO30720.1"/>
    </source>
</evidence>
<dbReference type="AlphaFoldDB" id="W0SIF3"/>
<dbReference type="OrthoDB" id="8563688at2"/>
<dbReference type="RefSeq" id="WP_041100290.1">
    <property type="nucleotide sequence ID" value="NZ_AP012547.1"/>
</dbReference>
<dbReference type="HOGENOM" id="CLU_197657_0_0_4"/>
<proteinExistence type="predicted"/>
<keyword evidence="2" id="KW-1185">Reference proteome</keyword>
<protein>
    <submittedName>
        <fullName evidence="1">Uncharacterized protein</fullName>
    </submittedName>
</protein>
<sequence>MPYYIYRVTPVGPIRQLAKITQFDAFKEASAEAKRLRRESDLAAGELIKTIFADNELQAEELLNEPRVEVPMTGEDY</sequence>
<reference evidence="1 2" key="1">
    <citation type="journal article" date="2014" name="Syst. Appl. Microbiol.">
        <title>Complete genomes of freshwater sulfur oxidizers Sulfuricella denitrificans skB26 and Sulfuritalea hydrogenivorans sk43H: genetic insights into the sulfur oxidation pathway of betaproteobacteria.</title>
        <authorList>
            <person name="Watanabe T."/>
            <person name="Kojima H."/>
            <person name="Fukui M."/>
        </authorList>
    </citation>
    <scope>NUCLEOTIDE SEQUENCE [LARGE SCALE GENOMIC DNA]</scope>
    <source>
        <strain evidence="1">DSM22779</strain>
    </source>
</reference>
<organism evidence="1 2">
    <name type="scientific">Sulfuritalea hydrogenivorans sk43H</name>
    <dbReference type="NCBI Taxonomy" id="1223802"/>
    <lineage>
        <taxon>Bacteria</taxon>
        <taxon>Pseudomonadati</taxon>
        <taxon>Pseudomonadota</taxon>
        <taxon>Betaproteobacteria</taxon>
        <taxon>Nitrosomonadales</taxon>
        <taxon>Sterolibacteriaceae</taxon>
        <taxon>Sulfuritalea</taxon>
    </lineage>
</organism>
<gene>
    <name evidence="1" type="ORF">SUTH_02941</name>
</gene>